<protein>
    <submittedName>
        <fullName evidence="1">Uncharacterized protein</fullName>
    </submittedName>
</protein>
<dbReference type="RefSeq" id="XP_013322428.1">
    <property type="nucleotide sequence ID" value="XM_013466974.1"/>
</dbReference>
<evidence type="ECO:0000313" key="2">
    <source>
        <dbReference type="Proteomes" id="UP000054342"/>
    </source>
</evidence>
<organism evidence="1 2">
    <name type="scientific">Exophiala xenobiotica</name>
    <dbReference type="NCBI Taxonomy" id="348802"/>
    <lineage>
        <taxon>Eukaryota</taxon>
        <taxon>Fungi</taxon>
        <taxon>Dikarya</taxon>
        <taxon>Ascomycota</taxon>
        <taxon>Pezizomycotina</taxon>
        <taxon>Eurotiomycetes</taxon>
        <taxon>Chaetothyriomycetidae</taxon>
        <taxon>Chaetothyriales</taxon>
        <taxon>Herpotrichiellaceae</taxon>
        <taxon>Exophiala</taxon>
    </lineage>
</organism>
<gene>
    <name evidence="1" type="ORF">PV05_01914</name>
</gene>
<sequence length="109" mass="13119">MVCFCRSMSTCSWYTLSLASPSYETCHDHHYVEVAQTGISQLYKCSSASYWMAGTVTQRRRFRTQWRWIWHSFDFKAQRDVRLKRETIPLTRHLEKIRVTEMASLYARR</sequence>
<keyword evidence="2" id="KW-1185">Reference proteome</keyword>
<dbReference type="HOGENOM" id="CLU_2183970_0_0_1"/>
<name>A0A0D2FPB8_9EURO</name>
<reference evidence="1 2" key="1">
    <citation type="submission" date="2015-01" db="EMBL/GenBank/DDBJ databases">
        <title>The Genome Sequence of Exophiala xenobiotica CBS118157.</title>
        <authorList>
            <consortium name="The Broad Institute Genomics Platform"/>
            <person name="Cuomo C."/>
            <person name="de Hoog S."/>
            <person name="Gorbushina A."/>
            <person name="Stielow B."/>
            <person name="Teixiera M."/>
            <person name="Abouelleil A."/>
            <person name="Chapman S.B."/>
            <person name="Priest M."/>
            <person name="Young S.K."/>
            <person name="Wortman J."/>
            <person name="Nusbaum C."/>
            <person name="Birren B."/>
        </authorList>
    </citation>
    <scope>NUCLEOTIDE SEQUENCE [LARGE SCALE GENOMIC DNA]</scope>
    <source>
        <strain evidence="1 2">CBS 118157</strain>
    </source>
</reference>
<dbReference type="GeneID" id="25323822"/>
<accession>A0A0D2FPB8</accession>
<dbReference type="Proteomes" id="UP000054342">
    <property type="component" value="Unassembled WGS sequence"/>
</dbReference>
<dbReference type="EMBL" id="KN847317">
    <property type="protein sequence ID" value="KIW61844.1"/>
    <property type="molecule type" value="Genomic_DNA"/>
</dbReference>
<proteinExistence type="predicted"/>
<dbReference type="AlphaFoldDB" id="A0A0D2FPB8"/>
<evidence type="ECO:0000313" key="1">
    <source>
        <dbReference type="EMBL" id="KIW61844.1"/>
    </source>
</evidence>